<accession>A0A0X8VCP9</accession>
<proteinExistence type="predicted"/>
<dbReference type="EMBL" id="FQUA01000002">
    <property type="protein sequence ID" value="SHE43639.1"/>
    <property type="molecule type" value="Genomic_DNA"/>
</dbReference>
<dbReference type="Proteomes" id="UP000184204">
    <property type="component" value="Unassembled WGS sequence"/>
</dbReference>
<name>A0A0X8VCP9_ANAPI</name>
<dbReference type="NCBIfam" id="NF047353">
    <property type="entry name" value="tube_lmo2291"/>
    <property type="match status" value="1"/>
</dbReference>
<evidence type="ECO:0000313" key="3">
    <source>
        <dbReference type="Proteomes" id="UP000068026"/>
    </source>
</evidence>
<evidence type="ECO:0000313" key="2">
    <source>
        <dbReference type="EMBL" id="SHE43639.1"/>
    </source>
</evidence>
<dbReference type="RefSeq" id="WP_066048015.1">
    <property type="nucleotide sequence ID" value="NZ_CP014223.1"/>
</dbReference>
<reference evidence="4" key="3">
    <citation type="submission" date="2016-11" db="EMBL/GenBank/DDBJ databases">
        <authorList>
            <person name="Jaros S."/>
            <person name="Januszkiewicz K."/>
            <person name="Wedrychowicz H."/>
        </authorList>
    </citation>
    <scope>NUCLEOTIDE SEQUENCE [LARGE SCALE GENOMIC DNA]</scope>
    <source>
        <strain evidence="4">DSM 1682</strain>
    </source>
</reference>
<evidence type="ECO:0008006" key="5">
    <source>
        <dbReference type="Google" id="ProtNLM"/>
    </source>
</evidence>
<dbReference type="OrthoDB" id="1654418at2"/>
<organism evidence="2 4">
    <name type="scientific">Anaerotignum propionicum DSM 1682</name>
    <dbReference type="NCBI Taxonomy" id="991789"/>
    <lineage>
        <taxon>Bacteria</taxon>
        <taxon>Bacillati</taxon>
        <taxon>Bacillota</taxon>
        <taxon>Clostridia</taxon>
        <taxon>Lachnospirales</taxon>
        <taxon>Anaerotignaceae</taxon>
        <taxon>Anaerotignum</taxon>
    </lineage>
</organism>
<sequence length="160" mass="16977">MGKIKRSKFATFLKTGSGSGGSWSLVGEGVTGMTVSYNPQTSDETYIHQDSGTTDVESYKPTSSVPMTAVQGDPVFDFVDGLRKKRAVLDEARSEVCLVYLYETATGGAYPAEKNTCSIQIDDFGGEGGGSNVINFTINFVGDPVPGTFNPSTKAFTEDA</sequence>
<keyword evidence="3" id="KW-1185">Reference proteome</keyword>
<reference evidence="2" key="4">
    <citation type="submission" date="2016-11" db="EMBL/GenBank/DDBJ databases">
        <authorList>
            <person name="Varghese N."/>
            <person name="Submissions S."/>
        </authorList>
    </citation>
    <scope>NUCLEOTIDE SEQUENCE</scope>
    <source>
        <strain evidence="2">DSM 1682</strain>
    </source>
</reference>
<reference evidence="1 3" key="1">
    <citation type="journal article" date="2016" name="Genome Announc.">
        <title>Complete Genome Sequence of the Amino Acid-Fermenting Clostridium propionicum X2 (DSM 1682).</title>
        <authorList>
            <person name="Poehlein A."/>
            <person name="Schlien K."/>
            <person name="Chowdhury N.P."/>
            <person name="Gottschalk G."/>
            <person name="Buckel W."/>
            <person name="Daniel R."/>
        </authorList>
    </citation>
    <scope>NUCLEOTIDE SEQUENCE [LARGE SCALE GENOMIC DNA]</scope>
    <source>
        <strain evidence="1 3">X2</strain>
    </source>
</reference>
<dbReference type="AlphaFoldDB" id="A0A0X8VCP9"/>
<dbReference type="KEGG" id="cpro:CPRO_07790"/>
<protein>
    <recommendedName>
        <fullName evidence="5">Phage major tail protein 2</fullName>
    </recommendedName>
</protein>
<reference evidence="3" key="2">
    <citation type="submission" date="2016-01" db="EMBL/GenBank/DDBJ databases">
        <authorList>
            <person name="Poehlein A."/>
            <person name="Schlien K."/>
            <person name="Gottschalk G."/>
            <person name="Buckel W."/>
            <person name="Daniel R."/>
        </authorList>
    </citation>
    <scope>NUCLEOTIDE SEQUENCE [LARGE SCALE GENOMIC DNA]</scope>
    <source>
        <strain evidence="3">X2</strain>
    </source>
</reference>
<dbReference type="EMBL" id="CP014223">
    <property type="protein sequence ID" value="AMJ40380.1"/>
    <property type="molecule type" value="Genomic_DNA"/>
</dbReference>
<gene>
    <name evidence="1" type="ORF">CPRO_07790</name>
    <name evidence="2" type="ORF">SAMN02745151_00701</name>
</gene>
<evidence type="ECO:0000313" key="4">
    <source>
        <dbReference type="Proteomes" id="UP000184204"/>
    </source>
</evidence>
<evidence type="ECO:0000313" key="1">
    <source>
        <dbReference type="EMBL" id="AMJ40380.1"/>
    </source>
</evidence>
<dbReference type="Proteomes" id="UP000068026">
    <property type="component" value="Chromosome"/>
</dbReference>